<evidence type="ECO:0000313" key="3">
    <source>
        <dbReference type="EMBL" id="PXY37443.1"/>
    </source>
</evidence>
<feature type="domain" description="PucR C-terminal helix-turn-helix" evidence="2">
    <location>
        <begin position="424"/>
        <end position="481"/>
    </location>
</feature>
<reference evidence="3 4" key="1">
    <citation type="submission" date="2016-07" db="EMBL/GenBank/DDBJ databases">
        <title>Draft genome sequence of Prauserella sp. YIM 121212, isolated from alkaline soil.</title>
        <authorList>
            <person name="Ruckert C."/>
            <person name="Albersmeier A."/>
            <person name="Jiang C.-L."/>
            <person name="Jiang Y."/>
            <person name="Kalinowski J."/>
            <person name="Schneider O."/>
            <person name="Winkler A."/>
            <person name="Zotchev S.B."/>
        </authorList>
    </citation>
    <scope>NUCLEOTIDE SEQUENCE [LARGE SCALE GENOMIC DNA]</scope>
    <source>
        <strain evidence="3 4">YIM 121212</strain>
    </source>
</reference>
<evidence type="ECO:0000259" key="2">
    <source>
        <dbReference type="Pfam" id="PF13556"/>
    </source>
</evidence>
<dbReference type="InterPro" id="IPR012914">
    <property type="entry name" value="PucR_dom"/>
</dbReference>
<dbReference type="InterPro" id="IPR025736">
    <property type="entry name" value="PucR_C-HTH_dom"/>
</dbReference>
<dbReference type="InterPro" id="IPR051448">
    <property type="entry name" value="CdaR-like_regulators"/>
</dbReference>
<dbReference type="OrthoDB" id="8450798at2"/>
<evidence type="ECO:0000259" key="1">
    <source>
        <dbReference type="Pfam" id="PF07905"/>
    </source>
</evidence>
<evidence type="ECO:0000313" key="4">
    <source>
        <dbReference type="Proteomes" id="UP000247892"/>
    </source>
</evidence>
<protein>
    <submittedName>
        <fullName evidence="3">PucR family transcriptional regulator</fullName>
    </submittedName>
</protein>
<dbReference type="Proteomes" id="UP000247892">
    <property type="component" value="Unassembled WGS sequence"/>
</dbReference>
<name>A0A318LRU0_9PSEU</name>
<gene>
    <name evidence="3" type="ORF">BA062_06895</name>
</gene>
<dbReference type="PANTHER" id="PTHR33744">
    <property type="entry name" value="CARBOHYDRATE DIACID REGULATOR"/>
    <property type="match status" value="1"/>
</dbReference>
<dbReference type="Pfam" id="PF07905">
    <property type="entry name" value="PucR"/>
    <property type="match status" value="1"/>
</dbReference>
<dbReference type="PANTHER" id="PTHR33744:SF1">
    <property type="entry name" value="DNA-BINDING TRANSCRIPTIONAL ACTIVATOR ADER"/>
    <property type="match status" value="1"/>
</dbReference>
<accession>A0A318LRU0</accession>
<keyword evidence="4" id="KW-1185">Reference proteome</keyword>
<comment type="caution">
    <text evidence="3">The sequence shown here is derived from an EMBL/GenBank/DDBJ whole genome shotgun (WGS) entry which is preliminary data.</text>
</comment>
<dbReference type="Pfam" id="PF13556">
    <property type="entry name" value="HTH_30"/>
    <property type="match status" value="1"/>
</dbReference>
<dbReference type="InterPro" id="IPR042070">
    <property type="entry name" value="PucR_C-HTH_sf"/>
</dbReference>
<feature type="domain" description="Purine catabolism PurC-like" evidence="1">
    <location>
        <begin position="13"/>
        <end position="123"/>
    </location>
</feature>
<dbReference type="RefSeq" id="WP_110335242.1">
    <property type="nucleotide sequence ID" value="NZ_JBHVKT010000042.1"/>
</dbReference>
<dbReference type="AlphaFoldDB" id="A0A318LRU0"/>
<dbReference type="EMBL" id="MASU01000003">
    <property type="protein sequence ID" value="PXY37443.1"/>
    <property type="molecule type" value="Genomic_DNA"/>
</dbReference>
<sequence>MALTPRALVAQRPLGLRVLAGRAGLDREITWVHPTELGDPSPYLDGGELLLTTGLTFGSGQAGDYVARLVGADVTGLGFGVGLSHAEVPAELVGAAERAGLPLLEVPVPTPFIAITKAVSAALAAEQYESLVRTGRGQQELTRTALRRSGPGALVRRLAQLVDGWVLLLDGAGSVREAAPASARSFARPLRAELDRVRTGSRLATVAGEEVVIQALGTRTRGFLAVGGPARLDAAGQHIVTTATALLSLAQERDRARGAMFRGLRAGLLRLLLDGSTELALGTARTVFGEAPALPGPVVVLVGTARARAAALEILESEHERAFFAEHGDTVVVLGEEPAVLELPERIAGLHAGVSSSTVDVELARRQAEQAAEAARSAGRSSVRSADHAAEGLLALIDPAAARAFARELLGPLREHDATGRSELLESLRCWLEHNGHWDAAAARLGVHRHTLRNRMAKVAELSGRDLGSPGVRAELWLALQV</sequence>
<dbReference type="Gene3D" id="1.10.10.2840">
    <property type="entry name" value="PucR C-terminal helix-turn-helix domain"/>
    <property type="match status" value="1"/>
</dbReference>
<organism evidence="3 4">
    <name type="scientific">Prauserella flavalba</name>
    <dbReference type="NCBI Taxonomy" id="1477506"/>
    <lineage>
        <taxon>Bacteria</taxon>
        <taxon>Bacillati</taxon>
        <taxon>Actinomycetota</taxon>
        <taxon>Actinomycetes</taxon>
        <taxon>Pseudonocardiales</taxon>
        <taxon>Pseudonocardiaceae</taxon>
        <taxon>Prauserella</taxon>
    </lineage>
</organism>
<proteinExistence type="predicted"/>